<feature type="domain" description="AMP-dependent synthetase/ligase" evidence="5">
    <location>
        <begin position="70"/>
        <end position="432"/>
    </location>
</feature>
<dbReference type="Proteomes" id="UP000675881">
    <property type="component" value="Chromosome 14"/>
</dbReference>
<dbReference type="PANTHER" id="PTHR24096">
    <property type="entry name" value="LONG-CHAIN-FATTY-ACID--COA LIGASE"/>
    <property type="match status" value="1"/>
</dbReference>
<evidence type="ECO:0000259" key="6">
    <source>
        <dbReference type="Pfam" id="PF13193"/>
    </source>
</evidence>
<keyword evidence="3 7" id="KW-0436">Ligase</keyword>
<feature type="domain" description="AMP-binding enzyme C-terminal" evidence="6">
    <location>
        <begin position="482"/>
        <end position="555"/>
    </location>
</feature>
<dbReference type="OrthoDB" id="6336772at2759"/>
<evidence type="ECO:0000256" key="3">
    <source>
        <dbReference type="ARBA" id="ARBA00022598"/>
    </source>
</evidence>
<evidence type="ECO:0000259" key="5">
    <source>
        <dbReference type="Pfam" id="PF00501"/>
    </source>
</evidence>
<organism evidence="7 8">
    <name type="scientific">Lepeophtheirus salmonis</name>
    <name type="common">Salmon louse</name>
    <name type="synonym">Caligus salmonis</name>
    <dbReference type="NCBI Taxonomy" id="72036"/>
    <lineage>
        <taxon>Eukaryota</taxon>
        <taxon>Metazoa</taxon>
        <taxon>Ecdysozoa</taxon>
        <taxon>Arthropoda</taxon>
        <taxon>Crustacea</taxon>
        <taxon>Multicrustacea</taxon>
        <taxon>Hexanauplia</taxon>
        <taxon>Copepoda</taxon>
        <taxon>Siphonostomatoida</taxon>
        <taxon>Caligidae</taxon>
        <taxon>Lepeophtheirus</taxon>
    </lineage>
</organism>
<sequence length="599" mass="67796">MRNLATPSFSGASNSRRGSSVGLVSMLSSPNQARYKGLISTAGIVKFSAWKRENEIQKLNFHEFILQKIGEKEPDRIWIKDLSIGRMERFGNVHSLVNKVASGLTKNGFVKGDVLTLYCSNFVEYWILALGVWTCGGIVMPVNCELPPDELELQMRESKTKILVCDDFNYVDGLDFLENTNMIEKLIIIGNECTAQDKVILMTDLLNDDGKKVPQKVIFDWAKDVIYMPFTSTSSGAKGILHTNKSLMSQFYSPDGAANHWFDQLIGDSIHCANYFFHMTGFYNFALGSIYGISIYTLSEFSEQNFLEALVDTKTASISCYAWQIRILSQSPLVSNYDLSSLKVLMTGCGLLSSTIRMEVLDRIPSIKYRKKNSIASSKAADVPDDHIIPMGLPNMYSMIKIISRQDGNPVDGPDQQGEICVKSPQCMLGYLNKEESSAFDNDQYFHTGDLGYYDNQGIVYFVEKINNLIQFWMYEVAPSILESRLLGSNNIVDAAVVGIPNKENGQVPRAFVVLKPGFEETEENLTNLMESRLQDHERIRGGLYFVQNIPRDENWKVLRSVLAEYKPHVNNLIKRPNKLFKQLHPFKYVNDFEKKRCL</sequence>
<comment type="subcellular location">
    <subcellularLocation>
        <location evidence="1">Peroxisome</location>
    </subcellularLocation>
</comment>
<dbReference type="Pfam" id="PF13193">
    <property type="entry name" value="AMP-binding_C"/>
    <property type="match status" value="1"/>
</dbReference>
<dbReference type="PANTHER" id="PTHR24096:SF149">
    <property type="entry name" value="AMP-BINDING DOMAIN-CONTAINING PROTEIN-RELATED"/>
    <property type="match status" value="1"/>
</dbReference>
<dbReference type="GO" id="GO:0005777">
    <property type="term" value="C:peroxisome"/>
    <property type="evidence" value="ECO:0007669"/>
    <property type="project" value="UniProtKB-SubCell"/>
</dbReference>
<dbReference type="InterPro" id="IPR042099">
    <property type="entry name" value="ANL_N_sf"/>
</dbReference>
<evidence type="ECO:0000313" key="7">
    <source>
        <dbReference type="EMBL" id="CAF2848159.1"/>
    </source>
</evidence>
<dbReference type="InterPro" id="IPR045851">
    <property type="entry name" value="AMP-bd_C_sf"/>
</dbReference>
<gene>
    <name evidence="7" type="ORF">LSAA_4977</name>
</gene>
<dbReference type="EC" id="6.2.1.12" evidence="7"/>
<dbReference type="InterPro" id="IPR025110">
    <property type="entry name" value="AMP-bd_C"/>
</dbReference>
<protein>
    <submittedName>
        <fullName evidence="7">4CL</fullName>
        <ecNumber evidence="7">6.2.1.12</ecNumber>
    </submittedName>
</protein>
<evidence type="ECO:0000313" key="8">
    <source>
        <dbReference type="Proteomes" id="UP000675881"/>
    </source>
</evidence>
<dbReference type="Pfam" id="PF00501">
    <property type="entry name" value="AMP-binding"/>
    <property type="match status" value="1"/>
</dbReference>
<evidence type="ECO:0000256" key="1">
    <source>
        <dbReference type="ARBA" id="ARBA00004275"/>
    </source>
</evidence>
<dbReference type="SUPFAM" id="SSF56801">
    <property type="entry name" value="Acetyl-CoA synthetase-like"/>
    <property type="match status" value="1"/>
</dbReference>
<name>A0A7R8H4J7_LEPSM</name>
<dbReference type="GO" id="GO:0016207">
    <property type="term" value="F:4-coumarate-CoA ligase activity"/>
    <property type="evidence" value="ECO:0007669"/>
    <property type="project" value="UniProtKB-EC"/>
</dbReference>
<comment type="similarity">
    <text evidence="2">Belongs to the ATP-dependent AMP-binding enzyme family.</text>
</comment>
<evidence type="ECO:0000256" key="2">
    <source>
        <dbReference type="ARBA" id="ARBA00006432"/>
    </source>
</evidence>
<evidence type="ECO:0000256" key="4">
    <source>
        <dbReference type="ARBA" id="ARBA00023140"/>
    </source>
</evidence>
<accession>A0A7R8H4J7</accession>
<proteinExistence type="inferred from homology"/>
<dbReference type="InterPro" id="IPR000873">
    <property type="entry name" value="AMP-dep_synth/lig_dom"/>
</dbReference>
<keyword evidence="4" id="KW-0576">Peroxisome</keyword>
<reference evidence="7" key="1">
    <citation type="submission" date="2021-02" db="EMBL/GenBank/DDBJ databases">
        <authorList>
            <person name="Bekaert M."/>
        </authorList>
    </citation>
    <scope>NUCLEOTIDE SEQUENCE</scope>
    <source>
        <strain evidence="7">IoA-00</strain>
    </source>
</reference>
<dbReference type="EMBL" id="HG994593">
    <property type="protein sequence ID" value="CAF2848159.1"/>
    <property type="molecule type" value="Genomic_DNA"/>
</dbReference>
<dbReference type="AlphaFoldDB" id="A0A7R8H4J7"/>
<dbReference type="Gene3D" id="3.40.50.12780">
    <property type="entry name" value="N-terminal domain of ligase-like"/>
    <property type="match status" value="1"/>
</dbReference>
<dbReference type="Gene3D" id="3.30.300.30">
    <property type="match status" value="1"/>
</dbReference>
<keyword evidence="8" id="KW-1185">Reference proteome</keyword>